<name>A0A8I2AE07_9GAMM</name>
<dbReference type="AlphaFoldDB" id="A0A8I2AE07"/>
<accession>A0A8I2AE07</accession>
<proteinExistence type="predicted"/>
<evidence type="ECO:0000313" key="2">
    <source>
        <dbReference type="Proteomes" id="UP000674270"/>
    </source>
</evidence>
<gene>
    <name evidence="1" type="ORF">J7T18_09740</name>
</gene>
<dbReference type="Proteomes" id="UP000674270">
    <property type="component" value="Unassembled WGS sequence"/>
</dbReference>
<comment type="caution">
    <text evidence="1">The sequence shown here is derived from an EMBL/GenBank/DDBJ whole genome shotgun (WGS) entry which is preliminary data.</text>
</comment>
<dbReference type="RefSeq" id="WP_210848425.1">
    <property type="nucleotide sequence ID" value="NZ_JAGKLY010000003.1"/>
</dbReference>
<protein>
    <submittedName>
        <fullName evidence="1">Uncharacterized protein</fullName>
    </submittedName>
</protein>
<evidence type="ECO:0000313" key="1">
    <source>
        <dbReference type="EMBL" id="MBQ0268579.1"/>
    </source>
</evidence>
<dbReference type="EMBL" id="JAGKLY010000003">
    <property type="protein sequence ID" value="MBQ0268579.1"/>
    <property type="molecule type" value="Genomic_DNA"/>
</dbReference>
<reference evidence="1" key="1">
    <citation type="submission" date="2021-03" db="EMBL/GenBank/DDBJ databases">
        <authorList>
            <person name="Stanton E."/>
        </authorList>
    </citation>
    <scope>NUCLEOTIDE SEQUENCE</scope>
    <source>
        <strain evidence="1">2020EL-00113</strain>
    </source>
</reference>
<sequence>MKRILAVSAVVVCALAIGGGVFVNLAPDSKVQNEVIANYCAEMTRSLMKSPSSYKLTSYQINQYAPTEDEISEQLKIYKSLRDKDNAIWAVIVAYERYSAKNPMGVELVGAAQCEFMRVELGTSSMYSAHKLTINGKSIDGIDFILADTEAEKKLGKLSKDITFMQKLIYRINSLNK</sequence>
<organism evidence="1 2">
    <name type="scientific">Providencia huaxiensis</name>
    <dbReference type="NCBI Taxonomy" id="2027290"/>
    <lineage>
        <taxon>Bacteria</taxon>
        <taxon>Pseudomonadati</taxon>
        <taxon>Pseudomonadota</taxon>
        <taxon>Gammaproteobacteria</taxon>
        <taxon>Enterobacterales</taxon>
        <taxon>Morganellaceae</taxon>
        <taxon>Providencia</taxon>
    </lineage>
</organism>